<reference evidence="7" key="1">
    <citation type="submission" date="2006-05" db="EMBL/GenBank/DDBJ databases">
        <title>Annotation of the draft genome assembly of Desulfuromonas acetoxidans DSM 684.</title>
        <authorList>
            <consortium name="US DOE Joint Genome Institute (JGI-ORNL)"/>
            <person name="Larimer F."/>
            <person name="Land M."/>
            <person name="Hauser L."/>
        </authorList>
    </citation>
    <scope>NUCLEOTIDE SEQUENCE [LARGE SCALE GENOMIC DNA]</scope>
    <source>
        <strain evidence="7">DSM 684</strain>
    </source>
</reference>
<dbReference type="EMBL" id="AAEW02000016">
    <property type="protein sequence ID" value="EAT14883.1"/>
    <property type="molecule type" value="Genomic_DNA"/>
</dbReference>
<keyword evidence="3 5" id="KW-0472">Membrane</keyword>
<feature type="domain" description="PASTA" evidence="6">
    <location>
        <begin position="636"/>
        <end position="693"/>
    </location>
</feature>
<dbReference type="PANTHER" id="PTHR30627:SF1">
    <property type="entry name" value="PEPTIDOGLYCAN D,D-TRANSPEPTIDASE FTSI"/>
    <property type="match status" value="1"/>
</dbReference>
<keyword evidence="2" id="KW-0645">Protease</keyword>
<feature type="transmembrane region" description="Helical" evidence="5">
    <location>
        <begin position="31"/>
        <end position="51"/>
    </location>
</feature>
<keyword evidence="7" id="KW-0808">Transferase</keyword>
<dbReference type="InterPro" id="IPR036138">
    <property type="entry name" value="PBP_dimer_sf"/>
</dbReference>
<dbReference type="GO" id="GO:0004180">
    <property type="term" value="F:carboxypeptidase activity"/>
    <property type="evidence" value="ECO:0007669"/>
    <property type="project" value="UniProtKB-KW"/>
</dbReference>
<dbReference type="AlphaFoldDB" id="Q1JXA9"/>
<evidence type="ECO:0000256" key="2">
    <source>
        <dbReference type="ARBA" id="ARBA00022645"/>
    </source>
</evidence>
<dbReference type="CDD" id="cd06575">
    <property type="entry name" value="PASTA_Pbp2x-like_2"/>
    <property type="match status" value="1"/>
</dbReference>
<organism evidence="7 8">
    <name type="scientific">Desulfuromonas acetoxidans (strain DSM 684 / 11070)</name>
    <dbReference type="NCBI Taxonomy" id="281689"/>
    <lineage>
        <taxon>Bacteria</taxon>
        <taxon>Pseudomonadati</taxon>
        <taxon>Thermodesulfobacteriota</taxon>
        <taxon>Desulfuromonadia</taxon>
        <taxon>Desulfuromonadales</taxon>
        <taxon>Desulfuromonadaceae</taxon>
        <taxon>Desulfuromonas</taxon>
    </lineage>
</organism>
<reference evidence="7" key="2">
    <citation type="submission" date="2006-05" db="EMBL/GenBank/DDBJ databases">
        <title>Sequencing of the draft genome and assembly of Desulfuromonas acetoxidans DSM 684.</title>
        <authorList>
            <consortium name="US DOE Joint Genome Institute (JGI-PGF)"/>
            <person name="Copeland A."/>
            <person name="Lucas S."/>
            <person name="Lapidus A."/>
            <person name="Barry K."/>
            <person name="Detter J.C."/>
            <person name="Glavina del Rio T."/>
            <person name="Hammon N."/>
            <person name="Israni S."/>
            <person name="Dalin E."/>
            <person name="Tice H."/>
            <person name="Bruce D."/>
            <person name="Pitluck S."/>
            <person name="Richardson P."/>
        </authorList>
    </citation>
    <scope>NUCLEOTIDE SEQUENCE [LARGE SCALE GENOMIC DNA]</scope>
    <source>
        <strain evidence="7">DSM 684</strain>
    </source>
</reference>
<evidence type="ECO:0000313" key="7">
    <source>
        <dbReference type="EMBL" id="EAT14883.1"/>
    </source>
</evidence>
<keyword evidence="2" id="KW-0378">Hydrolase</keyword>
<dbReference type="InterPro" id="IPR050515">
    <property type="entry name" value="Beta-lactam/transpept"/>
</dbReference>
<dbReference type="Proteomes" id="UP000005695">
    <property type="component" value="Unassembled WGS sequence"/>
</dbReference>
<proteinExistence type="predicted"/>
<keyword evidence="5" id="KW-1133">Transmembrane helix</keyword>
<dbReference type="GO" id="GO:0008658">
    <property type="term" value="F:penicillin binding"/>
    <property type="evidence" value="ECO:0007669"/>
    <property type="project" value="InterPro"/>
</dbReference>
<evidence type="ECO:0000256" key="3">
    <source>
        <dbReference type="ARBA" id="ARBA00023136"/>
    </source>
</evidence>
<dbReference type="SUPFAM" id="SSF56601">
    <property type="entry name" value="beta-lactamase/transpeptidase-like"/>
    <property type="match status" value="1"/>
</dbReference>
<evidence type="ECO:0000256" key="4">
    <source>
        <dbReference type="SAM" id="MobiDB-lite"/>
    </source>
</evidence>
<dbReference type="GO" id="GO:0071555">
    <property type="term" value="P:cell wall organization"/>
    <property type="evidence" value="ECO:0007669"/>
    <property type="project" value="TreeGrafter"/>
</dbReference>
<dbReference type="InterPro" id="IPR001460">
    <property type="entry name" value="PCN-bd_Tpept"/>
</dbReference>
<dbReference type="GO" id="GO:0005886">
    <property type="term" value="C:plasma membrane"/>
    <property type="evidence" value="ECO:0007669"/>
    <property type="project" value="TreeGrafter"/>
</dbReference>
<keyword evidence="2" id="KW-0121">Carboxypeptidase</keyword>
<dbReference type="EC" id="2.4.1.129" evidence="7"/>
<dbReference type="GO" id="GO:0016757">
    <property type="term" value="F:glycosyltransferase activity"/>
    <property type="evidence" value="ECO:0007669"/>
    <property type="project" value="UniProtKB-KW"/>
</dbReference>
<comment type="caution">
    <text evidence="7">The sequence shown here is derived from an EMBL/GenBank/DDBJ whole genome shotgun (WGS) entry which is preliminary data.</text>
</comment>
<dbReference type="InterPro" id="IPR005543">
    <property type="entry name" value="PASTA_dom"/>
</dbReference>
<evidence type="ECO:0000259" key="6">
    <source>
        <dbReference type="PROSITE" id="PS51178"/>
    </source>
</evidence>
<feature type="region of interest" description="Disordered" evidence="4">
    <location>
        <begin position="1"/>
        <end position="25"/>
    </location>
</feature>
<dbReference type="Pfam" id="PF03717">
    <property type="entry name" value="PBP_dimer"/>
    <property type="match status" value="1"/>
</dbReference>
<dbReference type="Pfam" id="PF03793">
    <property type="entry name" value="PASTA"/>
    <property type="match status" value="1"/>
</dbReference>
<dbReference type="Gene3D" id="3.40.710.10">
    <property type="entry name" value="DD-peptidase/beta-lactamase superfamily"/>
    <property type="match status" value="1"/>
</dbReference>
<dbReference type="Gene3D" id="3.90.1310.10">
    <property type="entry name" value="Penicillin-binding protein 2a (Domain 2)"/>
    <property type="match status" value="1"/>
</dbReference>
<dbReference type="InterPro" id="IPR005311">
    <property type="entry name" value="PBP_dimer"/>
</dbReference>
<keyword evidence="5" id="KW-0812">Transmembrane</keyword>
<evidence type="ECO:0000256" key="1">
    <source>
        <dbReference type="ARBA" id="ARBA00004370"/>
    </source>
</evidence>
<dbReference type="SUPFAM" id="SSF54184">
    <property type="entry name" value="Penicillin-binding protein 2x (pbp-2x), c-terminal domain"/>
    <property type="match status" value="1"/>
</dbReference>
<protein>
    <submittedName>
        <fullName evidence="7">Peptidoglycan glycosyltransferase</fullName>
        <ecNumber evidence="7">2.4.1.129</ecNumber>
    </submittedName>
</protein>
<comment type="subcellular location">
    <subcellularLocation>
        <location evidence="1">Membrane</location>
    </subcellularLocation>
</comment>
<dbReference type="InterPro" id="IPR012338">
    <property type="entry name" value="Beta-lactam/transpept-like"/>
</dbReference>
<sequence>MSSRKRSLSDNAPRRKPAHPHQEAKAVRRRILLVGGCFVAVFFMLLGRAFYLQVWTAEQWQKRASSQHTKTISLTPQRGAIYDRNGEPLAISLEADSVYVNPTETTKLFKEQRQRLAENPDSDETPYSYDVIAKKLAEILALKPAVIRGKLERDKKFIWIKRRISARESQLLDEVSLPGIHTIKEHVRSYPQGRVAGQVLGFSGTDNEGLEGIERRYNGLVAGDGSYLTVQADGGRRGIGSGQQVFKGRQGKDLYLTIDTQLQFIVEKELQAAVKEANARAGSAIMMDPHSGEILAMSSVPDYDPNHFRHSRPAARRNRVVCDTFEPGSTFKLFLLASALDTGTISTKDVIDCGPGAYRVGGKVIHDHRAMGHLTVSDVLKYSSNIGCAKIAQRLGKETFYDYLRSFGFGERTGIDFDGEGSGILRSPQRWFEIDLAAISFGQGVTATALQLVTAASAIVNGGELMHPYLVRRIRDARNDISEEQKPTVVRRVIGRDVALAMRNMMITVTDSDGTGSRAQVPGFEVGGKTGTAQKVDPVTGTYSVDKRVSSFIGFAPARNPQIVVLVALDEPEGKAYGGLLAAPVFSRIVEQSMQYLHVPATRSVVAKEDAPQVEAPIEIPHVPVLVSEQVGRVVGARVMPDCRGLTARQILELMENSGLNIKIIGEGRVVKQSPRPGSAISAKVAIWVRLQSPEQEGNQ</sequence>
<evidence type="ECO:0000313" key="8">
    <source>
        <dbReference type="Proteomes" id="UP000005695"/>
    </source>
</evidence>
<accession>Q1JXA9</accession>
<dbReference type="PANTHER" id="PTHR30627">
    <property type="entry name" value="PEPTIDOGLYCAN D,D-TRANSPEPTIDASE"/>
    <property type="match status" value="1"/>
</dbReference>
<dbReference type="Gene3D" id="3.30.450.330">
    <property type="match status" value="1"/>
</dbReference>
<dbReference type="Pfam" id="PF00905">
    <property type="entry name" value="Transpeptidase"/>
    <property type="match status" value="1"/>
</dbReference>
<gene>
    <name evidence="7" type="ORF">Dace_0892</name>
</gene>
<dbReference type="PROSITE" id="PS51178">
    <property type="entry name" value="PASTA"/>
    <property type="match status" value="1"/>
</dbReference>
<dbReference type="SUPFAM" id="SSF56519">
    <property type="entry name" value="Penicillin binding protein dimerisation domain"/>
    <property type="match status" value="1"/>
</dbReference>
<evidence type="ECO:0000256" key="5">
    <source>
        <dbReference type="SAM" id="Phobius"/>
    </source>
</evidence>
<name>Q1JXA9_DESA6</name>
<keyword evidence="8" id="KW-1185">Reference proteome</keyword>
<keyword evidence="7" id="KW-0328">Glycosyltransferase</keyword>